<feature type="non-terminal residue" evidence="2">
    <location>
        <position position="1"/>
    </location>
</feature>
<dbReference type="EMBL" id="JACVVK020000013">
    <property type="protein sequence ID" value="KAK7504959.1"/>
    <property type="molecule type" value="Genomic_DNA"/>
</dbReference>
<reference evidence="2 3" key="1">
    <citation type="journal article" date="2023" name="Sci. Data">
        <title>Genome assembly of the Korean intertidal mud-creeper Batillaria attramentaria.</title>
        <authorList>
            <person name="Patra A.K."/>
            <person name="Ho P.T."/>
            <person name="Jun S."/>
            <person name="Lee S.J."/>
            <person name="Kim Y."/>
            <person name="Won Y.J."/>
        </authorList>
    </citation>
    <scope>NUCLEOTIDE SEQUENCE [LARGE SCALE GENOMIC DNA]</scope>
    <source>
        <strain evidence="2">Wonlab-2016</strain>
    </source>
</reference>
<evidence type="ECO:0000256" key="1">
    <source>
        <dbReference type="SAM" id="MobiDB-lite"/>
    </source>
</evidence>
<gene>
    <name evidence="2" type="ORF">BaRGS_00003987</name>
</gene>
<name>A0ABD0LZQ2_9CAEN</name>
<feature type="compositionally biased region" description="Polar residues" evidence="1">
    <location>
        <begin position="14"/>
        <end position="23"/>
    </location>
</feature>
<proteinExistence type="predicted"/>
<organism evidence="2 3">
    <name type="scientific">Batillaria attramentaria</name>
    <dbReference type="NCBI Taxonomy" id="370345"/>
    <lineage>
        <taxon>Eukaryota</taxon>
        <taxon>Metazoa</taxon>
        <taxon>Spiralia</taxon>
        <taxon>Lophotrochozoa</taxon>
        <taxon>Mollusca</taxon>
        <taxon>Gastropoda</taxon>
        <taxon>Caenogastropoda</taxon>
        <taxon>Sorbeoconcha</taxon>
        <taxon>Cerithioidea</taxon>
        <taxon>Batillariidae</taxon>
        <taxon>Batillaria</taxon>
    </lineage>
</organism>
<comment type="caution">
    <text evidence="2">The sequence shown here is derived from an EMBL/GenBank/DDBJ whole genome shotgun (WGS) entry which is preliminary data.</text>
</comment>
<keyword evidence="3" id="KW-1185">Reference proteome</keyword>
<evidence type="ECO:0000313" key="2">
    <source>
        <dbReference type="EMBL" id="KAK7504959.1"/>
    </source>
</evidence>
<sequence length="108" mass="12064">PVAPRTRVCHQKTPKNSPSTFRTTLGDLRTEDKFSHGNPVQNPPRIRQPVSTESAAGYESVEFLSKSSCERSGLLGHLAPKSVEEGEEERQYLADRASPFERLQVPLF</sequence>
<feature type="region of interest" description="Disordered" evidence="1">
    <location>
        <begin position="1"/>
        <end position="53"/>
    </location>
</feature>
<dbReference type="Proteomes" id="UP001519460">
    <property type="component" value="Unassembled WGS sequence"/>
</dbReference>
<dbReference type="AlphaFoldDB" id="A0ABD0LZQ2"/>
<accession>A0ABD0LZQ2</accession>
<protein>
    <submittedName>
        <fullName evidence="2">Uncharacterized protein</fullName>
    </submittedName>
</protein>
<evidence type="ECO:0000313" key="3">
    <source>
        <dbReference type="Proteomes" id="UP001519460"/>
    </source>
</evidence>